<protein>
    <submittedName>
        <fullName evidence="1">Uncharacterized protein</fullName>
    </submittedName>
</protein>
<dbReference type="RefSeq" id="WP_041336472.1">
    <property type="nucleotide sequence ID" value="NZ_CP061870.1"/>
</dbReference>
<dbReference type="AlphaFoldDB" id="A0AAQ3ERK3"/>
<evidence type="ECO:0000313" key="2">
    <source>
        <dbReference type="Proteomes" id="UP001229422"/>
    </source>
</evidence>
<dbReference type="EMBL" id="CP125292">
    <property type="protein sequence ID" value="WHM21489.1"/>
    <property type="molecule type" value="Genomic_DNA"/>
</dbReference>
<gene>
    <name evidence="1" type="ORF">QL281_22460</name>
</gene>
<accession>A0AAQ3ERK3</accession>
<proteinExistence type="predicted"/>
<evidence type="ECO:0000313" key="1">
    <source>
        <dbReference type="EMBL" id="WHM21489.1"/>
    </source>
</evidence>
<organism evidence="1 2">
    <name type="scientific">Bacillus subtilis</name>
    <dbReference type="NCBI Taxonomy" id="1423"/>
    <lineage>
        <taxon>Bacteria</taxon>
        <taxon>Bacillati</taxon>
        <taxon>Bacillota</taxon>
        <taxon>Bacilli</taxon>
        <taxon>Bacillales</taxon>
        <taxon>Bacillaceae</taxon>
        <taxon>Bacillus</taxon>
    </lineage>
</organism>
<reference evidence="1" key="1">
    <citation type="submission" date="2023-05" db="EMBL/GenBank/DDBJ databases">
        <title>Complete genome sequence of Bacillus subtilis SRCM117797 isolated from Soybean paste.</title>
        <authorList>
            <person name="Abraha H.B."/>
            <person name="Kim K.-P."/>
            <person name="Ryu M.-S."/>
            <person name="Jeong D.-Y."/>
        </authorList>
    </citation>
    <scope>NUCLEOTIDE SEQUENCE</scope>
    <source>
        <strain evidence="1">SRCM117797</strain>
    </source>
</reference>
<sequence length="99" mass="11666">MPHSFSLVLSKRLPLRMLIKLCEIDFKMQWIQEDIGLFLTVSSRQIEFRFLRKGNFRVALKKVEDFIGKQFQGETVGVVYHDSVSRLRDIPKVDVINLR</sequence>
<name>A0AAQ3ERK3_BACIU</name>
<dbReference type="Proteomes" id="UP001229422">
    <property type="component" value="Chromosome"/>
</dbReference>